<proteinExistence type="predicted"/>
<evidence type="ECO:0000313" key="2">
    <source>
        <dbReference type="EMBL" id="KAF9883359.1"/>
    </source>
</evidence>
<protein>
    <submittedName>
        <fullName evidence="2">Uncharacterized protein</fullName>
    </submittedName>
</protein>
<comment type="caution">
    <text evidence="2">The sequence shown here is derived from an EMBL/GenBank/DDBJ whole genome shotgun (WGS) entry which is preliminary data.</text>
</comment>
<reference evidence="2" key="2">
    <citation type="submission" date="2020-02" db="EMBL/GenBank/DDBJ databases">
        <authorList>
            <person name="Gilchrist C.L.M."/>
            <person name="Chooi Y.-H."/>
        </authorList>
    </citation>
    <scope>NUCLEOTIDE SEQUENCE</scope>
    <source>
        <strain evidence="2">MST-FP2251</strain>
    </source>
</reference>
<accession>A0AAD4CBE2</accession>
<name>A0AAD4CBE2_ASPNN</name>
<dbReference type="EMBL" id="VCAU01000168">
    <property type="protein sequence ID" value="KAF9883359.1"/>
    <property type="molecule type" value="Genomic_DNA"/>
</dbReference>
<feature type="region of interest" description="Disordered" evidence="1">
    <location>
        <begin position="1"/>
        <end position="63"/>
    </location>
</feature>
<sequence>MTTYSIGQTPEPIGAVGPTPIVTDAAEDNTVPSPSPWTPAQTLKGGTVPPSDGRMNGDEGVGL</sequence>
<reference evidence="2" key="1">
    <citation type="journal article" date="2019" name="Beilstein J. Org. Chem.">
        <title>Nanangenines: drimane sesquiterpenoids as the dominant metabolite cohort of a novel Australian fungus, Aspergillus nanangensis.</title>
        <authorList>
            <person name="Lacey H.J."/>
            <person name="Gilchrist C.L.M."/>
            <person name="Crombie A."/>
            <person name="Kalaitzis J.A."/>
            <person name="Vuong D."/>
            <person name="Rutledge P.J."/>
            <person name="Turner P."/>
            <person name="Pitt J.I."/>
            <person name="Lacey E."/>
            <person name="Chooi Y.H."/>
            <person name="Piggott A.M."/>
        </authorList>
    </citation>
    <scope>NUCLEOTIDE SEQUENCE</scope>
    <source>
        <strain evidence="2">MST-FP2251</strain>
    </source>
</reference>
<dbReference type="Proteomes" id="UP001194746">
    <property type="component" value="Unassembled WGS sequence"/>
</dbReference>
<organism evidence="2 3">
    <name type="scientific">Aspergillus nanangensis</name>
    <dbReference type="NCBI Taxonomy" id="2582783"/>
    <lineage>
        <taxon>Eukaryota</taxon>
        <taxon>Fungi</taxon>
        <taxon>Dikarya</taxon>
        <taxon>Ascomycota</taxon>
        <taxon>Pezizomycotina</taxon>
        <taxon>Eurotiomycetes</taxon>
        <taxon>Eurotiomycetidae</taxon>
        <taxon>Eurotiales</taxon>
        <taxon>Aspergillaceae</taxon>
        <taxon>Aspergillus</taxon>
        <taxon>Aspergillus subgen. Circumdati</taxon>
    </lineage>
</organism>
<gene>
    <name evidence="2" type="ORF">FE257_003526</name>
</gene>
<evidence type="ECO:0000256" key="1">
    <source>
        <dbReference type="SAM" id="MobiDB-lite"/>
    </source>
</evidence>
<dbReference type="AlphaFoldDB" id="A0AAD4CBE2"/>
<keyword evidence="3" id="KW-1185">Reference proteome</keyword>
<evidence type="ECO:0000313" key="3">
    <source>
        <dbReference type="Proteomes" id="UP001194746"/>
    </source>
</evidence>